<accession>A0A1F7JIV1</accession>
<comment type="caution">
    <text evidence="3">The sequence shown here is derived from an EMBL/GenBank/DDBJ whole genome shotgun (WGS) entry which is preliminary data.</text>
</comment>
<keyword evidence="2" id="KW-0812">Transmembrane</keyword>
<feature type="transmembrane region" description="Helical" evidence="2">
    <location>
        <begin position="17"/>
        <end position="38"/>
    </location>
</feature>
<proteinExistence type="predicted"/>
<protein>
    <submittedName>
        <fullName evidence="3">Uncharacterized protein</fullName>
    </submittedName>
</protein>
<feature type="region of interest" description="Disordered" evidence="1">
    <location>
        <begin position="140"/>
        <end position="159"/>
    </location>
</feature>
<dbReference type="EMBL" id="MGAV01000002">
    <property type="protein sequence ID" value="OGK55521.1"/>
    <property type="molecule type" value="Genomic_DNA"/>
</dbReference>
<dbReference type="Proteomes" id="UP000177418">
    <property type="component" value="Unassembled WGS sequence"/>
</dbReference>
<reference evidence="3 4" key="1">
    <citation type="journal article" date="2016" name="Nat. Commun.">
        <title>Thousands of microbial genomes shed light on interconnected biogeochemical processes in an aquifer system.</title>
        <authorList>
            <person name="Anantharaman K."/>
            <person name="Brown C.T."/>
            <person name="Hug L.A."/>
            <person name="Sharon I."/>
            <person name="Castelle C.J."/>
            <person name="Probst A.J."/>
            <person name="Thomas B.C."/>
            <person name="Singh A."/>
            <person name="Wilkins M.J."/>
            <person name="Karaoz U."/>
            <person name="Brodie E.L."/>
            <person name="Williams K.H."/>
            <person name="Hubbard S.S."/>
            <person name="Banfield J.F."/>
        </authorList>
    </citation>
    <scope>NUCLEOTIDE SEQUENCE [LARGE SCALE GENOMIC DNA]</scope>
</reference>
<gene>
    <name evidence="3" type="ORF">A3H78_05140</name>
</gene>
<evidence type="ECO:0000313" key="3">
    <source>
        <dbReference type="EMBL" id="OGK55521.1"/>
    </source>
</evidence>
<keyword evidence="2" id="KW-0472">Membrane</keyword>
<name>A0A1F7JIV1_9BACT</name>
<evidence type="ECO:0000313" key="4">
    <source>
        <dbReference type="Proteomes" id="UP000177418"/>
    </source>
</evidence>
<organism evidence="3 4">
    <name type="scientific">Candidatus Roizmanbacteria bacterium RIFCSPLOWO2_02_FULL_36_11</name>
    <dbReference type="NCBI Taxonomy" id="1802071"/>
    <lineage>
        <taxon>Bacteria</taxon>
        <taxon>Candidatus Roizmaniibacteriota</taxon>
    </lineage>
</organism>
<sequence>MDLKIQKLFRYHKRTQLALLSVGVFALFVSILVVNLAANSDQLRNMFASAEVQGTCRGSLSGVNSCMFGEGRGFRIYNMSSSGIGCNYRGNPPSLYFLPRDLAPGSSVCQSKSEFVKKLRDERSNWKNCCNNWDDLIGNQPPGQPRPTNSSPTGNPPPTVSCKIQYTVNQFTKGTCRRPKANALSYKCKKGSSIKSETVTSEICLSQDELILLANNQCCGQRGSGQGERQITNWPLVPSPTTIKRSCNETCSVDSDCLTGYRCYYRGSSYPILYANVCRRIGCETNEACSTCQKDSLCTDIRCTSSTTCNTYRQGPDGQTPAQQICRLDSERGGTQKYCCVIPDYQNPTPTSSQPGIPTGCTTERNSYCPCRAGEASNCLTVECESGKSCAKHSGRWYCCPGGSGSSGYGTTGGSSSISCGFWPCPTAYQCVNSYCVVNNSY</sequence>
<evidence type="ECO:0000256" key="1">
    <source>
        <dbReference type="SAM" id="MobiDB-lite"/>
    </source>
</evidence>
<keyword evidence="2" id="KW-1133">Transmembrane helix</keyword>
<evidence type="ECO:0000256" key="2">
    <source>
        <dbReference type="SAM" id="Phobius"/>
    </source>
</evidence>
<dbReference type="AlphaFoldDB" id="A0A1F7JIV1"/>